<dbReference type="Proteomes" id="UP000037136">
    <property type="component" value="Unassembled WGS sequence"/>
</dbReference>
<feature type="compositionally biased region" description="Basic residues" evidence="4">
    <location>
        <begin position="448"/>
        <end position="460"/>
    </location>
</feature>
<dbReference type="GO" id="GO:0003723">
    <property type="term" value="F:RNA binding"/>
    <property type="evidence" value="ECO:0007669"/>
    <property type="project" value="TreeGrafter"/>
</dbReference>
<dbReference type="InterPro" id="IPR007019">
    <property type="entry name" value="SURF6"/>
</dbReference>
<dbReference type="GO" id="GO:0005730">
    <property type="term" value="C:nucleolus"/>
    <property type="evidence" value="ECO:0007669"/>
    <property type="project" value="TreeGrafter"/>
</dbReference>
<dbReference type="STRING" id="268505.A0A2A9P350"/>
<dbReference type="AlphaFoldDB" id="A0A2A9P350"/>
<dbReference type="PANTHER" id="PTHR14369:SF0">
    <property type="entry name" value="SURFEIT LOCUS PROTEIN 6"/>
    <property type="match status" value="1"/>
</dbReference>
<feature type="region of interest" description="Disordered" evidence="4">
    <location>
        <begin position="1"/>
        <end position="271"/>
    </location>
</feature>
<dbReference type="InterPro" id="IPR029190">
    <property type="entry name" value="Rrp14/SURF6_C"/>
</dbReference>
<feature type="compositionally biased region" description="Basic and acidic residues" evidence="4">
    <location>
        <begin position="407"/>
        <end position="422"/>
    </location>
</feature>
<feature type="domain" description="Ribosomal RNA-processing protein 14/surfeit locus protein 6 C-terminal" evidence="5">
    <location>
        <begin position="307"/>
        <end position="495"/>
    </location>
</feature>
<accession>A0A2A9P350</accession>
<dbReference type="GO" id="GO:0003677">
    <property type="term" value="F:DNA binding"/>
    <property type="evidence" value="ECO:0007669"/>
    <property type="project" value="TreeGrafter"/>
</dbReference>
<name>A0A2A9P350_OPHUN</name>
<sequence length="525" mass="57941">MASLSLLLEQGNKKTKQSKQEAAAARRGKLDPDSELNRNAKEVMDERAKNKRKLREMQQQENEDDDDASDGEGQVSDSFEPIDGIRAEKPGEGLRLKKASKKQKLHDENEDEQSSDSCKRTQKLSRKEEKRAAKRERKAERKAESKVALSTSKRMMKKKDKGVNDDAVPSEPQPLPSPPHTLDRQATTEAPVSSQGILPASQEDKDSPEDGKEHNAPPQSSVPEADSPVFDTEEPVTTASTADISAEAASATPSTSSTTAPASEKCKQIKMPADMTTLRARLAAKIEALRAARKADGPDGKPIRTRQELIESRRAKQAQRKEHKRELRKLAKQEEARKREEALASNSPGVASPAGVELDENLSFGRVVFGDGTQASHNLSYVLQKGKRKGPSDVKTALLKVQGQKKRLAELEPDKRADVADKEAWLTARRRVEGDKIRDDEATLKKAVRRKEAAKKKSKAAWRERSQGVEQAQKDKQRKREGNIQKRRDDKLLGKAGKKKAAAGKKSKAGRPGFEGSFGVGGRRK</sequence>
<keyword evidence="7" id="KW-1185">Reference proteome</keyword>
<feature type="compositionally biased region" description="Gly residues" evidence="4">
    <location>
        <begin position="516"/>
        <end position="525"/>
    </location>
</feature>
<comment type="subcellular location">
    <subcellularLocation>
        <location evidence="1">Nucleus</location>
    </subcellularLocation>
</comment>
<feature type="compositionally biased region" description="Basic and acidic residues" evidence="4">
    <location>
        <begin position="290"/>
        <end position="314"/>
    </location>
</feature>
<feature type="compositionally biased region" description="Basic and acidic residues" evidence="4">
    <location>
        <begin position="461"/>
        <end position="493"/>
    </location>
</feature>
<evidence type="ECO:0000313" key="7">
    <source>
        <dbReference type="Proteomes" id="UP000037136"/>
    </source>
</evidence>
<feature type="compositionally biased region" description="Basic and acidic residues" evidence="4">
    <location>
        <begin position="324"/>
        <end position="342"/>
    </location>
</feature>
<evidence type="ECO:0000256" key="2">
    <source>
        <dbReference type="ARBA" id="ARBA00005904"/>
    </source>
</evidence>
<dbReference type="GO" id="GO:0042273">
    <property type="term" value="P:ribosomal large subunit biogenesis"/>
    <property type="evidence" value="ECO:0007669"/>
    <property type="project" value="TreeGrafter"/>
</dbReference>
<gene>
    <name evidence="6" type="ORF">XA68_10172</name>
</gene>
<feature type="region of interest" description="Disordered" evidence="4">
    <location>
        <begin position="448"/>
        <end position="525"/>
    </location>
</feature>
<feature type="compositionally biased region" description="Basic and acidic residues" evidence="4">
    <location>
        <begin position="83"/>
        <end position="95"/>
    </location>
</feature>
<reference evidence="6 7" key="1">
    <citation type="journal article" date="2015" name="BMC Genomics">
        <title>Gene expression during zombie ant biting behavior reflects the complexity underlying fungal parasitic behavioral manipulation.</title>
        <authorList>
            <person name="de Bekker C."/>
            <person name="Ohm R.A."/>
            <person name="Loreto R.G."/>
            <person name="Sebastian A."/>
            <person name="Albert I."/>
            <person name="Merrow M."/>
            <person name="Brachmann A."/>
            <person name="Hughes D.P."/>
        </authorList>
    </citation>
    <scope>NUCLEOTIDE SEQUENCE [LARGE SCALE GENOMIC DNA]</scope>
    <source>
        <strain evidence="6 7">SC16a</strain>
    </source>
</reference>
<organism evidence="6 7">
    <name type="scientific">Ophiocordyceps unilateralis</name>
    <name type="common">Zombie-ant fungus</name>
    <name type="synonym">Torrubia unilateralis</name>
    <dbReference type="NCBI Taxonomy" id="268505"/>
    <lineage>
        <taxon>Eukaryota</taxon>
        <taxon>Fungi</taxon>
        <taxon>Dikarya</taxon>
        <taxon>Ascomycota</taxon>
        <taxon>Pezizomycotina</taxon>
        <taxon>Sordariomycetes</taxon>
        <taxon>Hypocreomycetidae</taxon>
        <taxon>Hypocreales</taxon>
        <taxon>Ophiocordycipitaceae</taxon>
        <taxon>Ophiocordyceps</taxon>
    </lineage>
</organism>
<evidence type="ECO:0000256" key="3">
    <source>
        <dbReference type="ARBA" id="ARBA00023242"/>
    </source>
</evidence>
<dbReference type="GO" id="GO:0042274">
    <property type="term" value="P:ribosomal small subunit biogenesis"/>
    <property type="evidence" value="ECO:0007669"/>
    <property type="project" value="TreeGrafter"/>
</dbReference>
<dbReference type="PANTHER" id="PTHR14369">
    <property type="entry name" value="SURFEIT LOCUS PROTEIN 6"/>
    <property type="match status" value="1"/>
</dbReference>
<feature type="compositionally biased region" description="Basic and acidic residues" evidence="4">
    <location>
        <begin position="28"/>
        <end position="48"/>
    </location>
</feature>
<evidence type="ECO:0000256" key="1">
    <source>
        <dbReference type="ARBA" id="ARBA00004123"/>
    </source>
</evidence>
<feature type="region of interest" description="Disordered" evidence="4">
    <location>
        <begin position="290"/>
        <end position="355"/>
    </location>
</feature>
<protein>
    <recommendedName>
        <fullName evidence="5">Ribosomal RNA-processing protein 14/surfeit locus protein 6 C-terminal domain-containing protein</fullName>
    </recommendedName>
</protein>
<evidence type="ECO:0000259" key="5">
    <source>
        <dbReference type="Pfam" id="PF04935"/>
    </source>
</evidence>
<reference evidence="6 7" key="2">
    <citation type="journal article" date="2017" name="Sci. Rep.">
        <title>Ant-infecting Ophiocordyceps genomes reveal a high diversity of potential behavioral manipulation genes and a possible major role for enterotoxins.</title>
        <authorList>
            <person name="de Bekker C."/>
            <person name="Ohm R.A."/>
            <person name="Evans H.C."/>
            <person name="Brachmann A."/>
            <person name="Hughes D.P."/>
        </authorList>
    </citation>
    <scope>NUCLEOTIDE SEQUENCE [LARGE SCALE GENOMIC DNA]</scope>
    <source>
        <strain evidence="6 7">SC16a</strain>
    </source>
</reference>
<evidence type="ECO:0000256" key="4">
    <source>
        <dbReference type="SAM" id="MobiDB-lite"/>
    </source>
</evidence>
<feature type="compositionally biased region" description="Basic and acidic residues" evidence="4">
    <location>
        <begin position="125"/>
        <end position="145"/>
    </location>
</feature>
<dbReference type="OrthoDB" id="444809at2759"/>
<feature type="compositionally biased region" description="Acidic residues" evidence="4">
    <location>
        <begin position="61"/>
        <end position="70"/>
    </location>
</feature>
<comment type="caution">
    <text evidence="6">The sequence shown here is derived from an EMBL/GenBank/DDBJ whole genome shotgun (WGS) entry which is preliminary data.</text>
</comment>
<feature type="compositionally biased region" description="Polar residues" evidence="4">
    <location>
        <begin position="184"/>
        <end position="196"/>
    </location>
</feature>
<proteinExistence type="inferred from homology"/>
<keyword evidence="3" id="KW-0539">Nucleus</keyword>
<feature type="compositionally biased region" description="Low complexity" evidence="4">
    <location>
        <begin position="245"/>
        <end position="263"/>
    </location>
</feature>
<dbReference type="Pfam" id="PF04935">
    <property type="entry name" value="SURF6"/>
    <property type="match status" value="1"/>
</dbReference>
<feature type="region of interest" description="Disordered" evidence="4">
    <location>
        <begin position="402"/>
        <end position="422"/>
    </location>
</feature>
<comment type="similarity">
    <text evidence="2">Belongs to the SURF6 family.</text>
</comment>
<dbReference type="EMBL" id="LAZP02001020">
    <property type="protein sequence ID" value="PFH55293.1"/>
    <property type="molecule type" value="Genomic_DNA"/>
</dbReference>
<evidence type="ECO:0000313" key="6">
    <source>
        <dbReference type="EMBL" id="PFH55293.1"/>
    </source>
</evidence>
<feature type="compositionally biased region" description="Basic residues" evidence="4">
    <location>
        <begin position="496"/>
        <end position="509"/>
    </location>
</feature>
<feature type="compositionally biased region" description="Basic and acidic residues" evidence="4">
    <location>
        <begin position="202"/>
        <end position="215"/>
    </location>
</feature>